<gene>
    <name evidence="1" type="ORF">DMP06_00620</name>
</gene>
<keyword evidence="2" id="KW-1185">Reference proteome</keyword>
<evidence type="ECO:0000313" key="1">
    <source>
        <dbReference type="EMBL" id="RNL41949.1"/>
    </source>
</evidence>
<dbReference type="OrthoDB" id="9791535at2"/>
<evidence type="ECO:0008006" key="3">
    <source>
        <dbReference type="Google" id="ProtNLM"/>
    </source>
</evidence>
<dbReference type="AlphaFoldDB" id="A0A3N0B5E1"/>
<accession>A0A3N0B5E1</accession>
<proteinExistence type="predicted"/>
<dbReference type="RefSeq" id="WP_123207811.1">
    <property type="nucleotide sequence ID" value="NZ_JBHTHO010000004.1"/>
</dbReference>
<evidence type="ECO:0000313" key="2">
    <source>
        <dbReference type="Proteomes" id="UP000269591"/>
    </source>
</evidence>
<organism evidence="1 2">
    <name type="scientific">Slackia equolifaciens</name>
    <dbReference type="NCBI Taxonomy" id="498718"/>
    <lineage>
        <taxon>Bacteria</taxon>
        <taxon>Bacillati</taxon>
        <taxon>Actinomycetota</taxon>
        <taxon>Coriobacteriia</taxon>
        <taxon>Eggerthellales</taxon>
        <taxon>Eggerthellaceae</taxon>
        <taxon>Slackia</taxon>
    </lineage>
</organism>
<name>A0A3N0B5E1_9ACTN</name>
<dbReference type="NCBIfam" id="TIGR01909">
    <property type="entry name" value="C_GCAxxG_C_C"/>
    <property type="match status" value="1"/>
</dbReference>
<protein>
    <recommendedName>
        <fullName evidence="3">C_GCAxxG_C_C family protein</fullName>
    </recommendedName>
</protein>
<dbReference type="EMBL" id="QIBX01000001">
    <property type="protein sequence ID" value="RNL41949.1"/>
    <property type="molecule type" value="Genomic_DNA"/>
</dbReference>
<comment type="caution">
    <text evidence="1">The sequence shown here is derived from an EMBL/GenBank/DDBJ whole genome shotgun (WGS) entry which is preliminary data.</text>
</comment>
<sequence length="149" mass="15811">MVEQQDAVIQQLIERALALHARNFNCAQCVACTLAPLVEASEDSTFRLMEGFGSGMGCKTETCGAVAGAVAMLGAANSFGPANPTSKQATYALSAECVRRFRKVHGTTECRAIRGTDAPGPLPVCDDCIADCVRIGAEIIFERQAQIEQ</sequence>
<dbReference type="Proteomes" id="UP000269591">
    <property type="component" value="Unassembled WGS sequence"/>
</dbReference>
<dbReference type="Pfam" id="PF09719">
    <property type="entry name" value="C_GCAxxG_C_C"/>
    <property type="match status" value="1"/>
</dbReference>
<dbReference type="InterPro" id="IPR010181">
    <property type="entry name" value="CGCAxxGCC_motif"/>
</dbReference>
<reference evidence="2" key="1">
    <citation type="submission" date="2018-05" db="EMBL/GenBank/DDBJ databases">
        <title>Genome Sequencing of selected type strains of the family Eggerthellaceae.</title>
        <authorList>
            <person name="Danylec N."/>
            <person name="Stoll D.A."/>
            <person name="Doetsch A."/>
            <person name="Huch M."/>
        </authorList>
    </citation>
    <scope>NUCLEOTIDE SEQUENCE [LARGE SCALE GENOMIC DNA]</scope>
    <source>
        <strain evidence="2">DSM 24851</strain>
    </source>
</reference>